<dbReference type="GO" id="GO:0046983">
    <property type="term" value="F:protein dimerization activity"/>
    <property type="evidence" value="ECO:0007669"/>
    <property type="project" value="InterPro"/>
</dbReference>
<comment type="caution">
    <text evidence="8">The sequence shown here is derived from an EMBL/GenBank/DDBJ whole genome shotgun (WGS) entry which is preliminary data.</text>
</comment>
<feature type="coiled-coil region" evidence="6">
    <location>
        <begin position="140"/>
        <end position="174"/>
    </location>
</feature>
<dbReference type="PROSITE" id="PS50066">
    <property type="entry name" value="MADS_BOX_2"/>
    <property type="match status" value="1"/>
</dbReference>
<evidence type="ECO:0000256" key="3">
    <source>
        <dbReference type="ARBA" id="ARBA00023125"/>
    </source>
</evidence>
<dbReference type="OMA" id="ELTTMEW"/>
<evidence type="ECO:0000313" key="9">
    <source>
        <dbReference type="Proteomes" id="UP000238479"/>
    </source>
</evidence>
<keyword evidence="2" id="KW-0805">Transcription regulation</keyword>
<evidence type="ECO:0000256" key="1">
    <source>
        <dbReference type="ARBA" id="ARBA00004123"/>
    </source>
</evidence>
<dbReference type="PANTHER" id="PTHR11945:SF387">
    <property type="entry name" value="AGAMOUS-LIKE MADS-BOX PROTEIN AGL80"/>
    <property type="match status" value="1"/>
</dbReference>
<organism evidence="8 9">
    <name type="scientific">Rosa chinensis</name>
    <name type="common">China rose</name>
    <dbReference type="NCBI Taxonomy" id="74649"/>
    <lineage>
        <taxon>Eukaryota</taxon>
        <taxon>Viridiplantae</taxon>
        <taxon>Streptophyta</taxon>
        <taxon>Embryophyta</taxon>
        <taxon>Tracheophyta</taxon>
        <taxon>Spermatophyta</taxon>
        <taxon>Magnoliopsida</taxon>
        <taxon>eudicotyledons</taxon>
        <taxon>Gunneridae</taxon>
        <taxon>Pentapetalae</taxon>
        <taxon>rosids</taxon>
        <taxon>fabids</taxon>
        <taxon>Rosales</taxon>
        <taxon>Rosaceae</taxon>
        <taxon>Rosoideae</taxon>
        <taxon>Rosoideae incertae sedis</taxon>
        <taxon>Rosa</taxon>
    </lineage>
</organism>
<dbReference type="GO" id="GO:0000978">
    <property type="term" value="F:RNA polymerase II cis-regulatory region sequence-specific DNA binding"/>
    <property type="evidence" value="ECO:0007669"/>
    <property type="project" value="TreeGrafter"/>
</dbReference>
<dbReference type="SUPFAM" id="SSF55455">
    <property type="entry name" value="SRF-like"/>
    <property type="match status" value="1"/>
</dbReference>
<dbReference type="FunFam" id="3.40.1810.10:FF:000018">
    <property type="entry name" value="agamous-like MADS-box protein AGL80"/>
    <property type="match status" value="1"/>
</dbReference>
<dbReference type="SMART" id="SM00432">
    <property type="entry name" value="MADS"/>
    <property type="match status" value="1"/>
</dbReference>
<keyword evidence="5" id="KW-0539">Nucleus</keyword>
<dbReference type="EMBL" id="PDCK01000039">
    <property type="protein sequence ID" value="PRQ57292.1"/>
    <property type="molecule type" value="Genomic_DNA"/>
</dbReference>
<dbReference type="AlphaFoldDB" id="A0A2P6SF33"/>
<evidence type="ECO:0000313" key="8">
    <source>
        <dbReference type="EMBL" id="PRQ57292.1"/>
    </source>
</evidence>
<keyword evidence="3" id="KW-0238">DNA-binding</keyword>
<dbReference type="PRINTS" id="PR00404">
    <property type="entry name" value="MADSDOMAIN"/>
</dbReference>
<sequence>MARKKVRMSYITNNSARKTTFKKRKKGMMKKLSELSTLCGVDACVVIYSPFDSQPEVWPSPSRVKNVLEKFKNMPMIEKSQKMLNQESFLRGMISKTNEQLKKVRKQNHEKELRHTMFQSLTTGIPQFQNLNLMDMGDLEQLINQKLDEINSIIENLSEEVIENETKMSKLNNNACEGIHGM</sequence>
<dbReference type="Proteomes" id="UP000238479">
    <property type="component" value="Chromosome 1"/>
</dbReference>
<keyword evidence="4" id="KW-0804">Transcription</keyword>
<evidence type="ECO:0000256" key="2">
    <source>
        <dbReference type="ARBA" id="ARBA00023015"/>
    </source>
</evidence>
<reference evidence="8 9" key="1">
    <citation type="journal article" date="2018" name="Nat. Genet.">
        <title>The Rosa genome provides new insights in the design of modern roses.</title>
        <authorList>
            <person name="Bendahmane M."/>
        </authorList>
    </citation>
    <scope>NUCLEOTIDE SEQUENCE [LARGE SCALE GENOMIC DNA]</scope>
    <source>
        <strain evidence="9">cv. Old Blush</strain>
    </source>
</reference>
<gene>
    <name evidence="8" type="ORF">RchiOBHm_Chr1g0346681</name>
</gene>
<dbReference type="GO" id="GO:0045944">
    <property type="term" value="P:positive regulation of transcription by RNA polymerase II"/>
    <property type="evidence" value="ECO:0007669"/>
    <property type="project" value="InterPro"/>
</dbReference>
<feature type="domain" description="MADS-box" evidence="7">
    <location>
        <begin position="1"/>
        <end position="49"/>
    </location>
</feature>
<evidence type="ECO:0000256" key="4">
    <source>
        <dbReference type="ARBA" id="ARBA00023163"/>
    </source>
</evidence>
<dbReference type="CDD" id="cd00266">
    <property type="entry name" value="MADS_SRF_like"/>
    <property type="match status" value="1"/>
</dbReference>
<dbReference type="Gramene" id="PRQ57292">
    <property type="protein sequence ID" value="PRQ57292"/>
    <property type="gene ID" value="RchiOBHm_Chr1g0346681"/>
</dbReference>
<comment type="subcellular location">
    <subcellularLocation>
        <location evidence="1">Nucleus</location>
    </subcellularLocation>
</comment>
<keyword evidence="6" id="KW-0175">Coiled coil</keyword>
<accession>A0A2P6SF33</accession>
<dbReference type="PANTHER" id="PTHR11945">
    <property type="entry name" value="MADS BOX PROTEIN"/>
    <property type="match status" value="1"/>
</dbReference>
<dbReference type="Gene3D" id="3.40.1810.10">
    <property type="entry name" value="Transcription factor, MADS-box"/>
    <property type="match status" value="1"/>
</dbReference>
<evidence type="ECO:0000256" key="5">
    <source>
        <dbReference type="ARBA" id="ARBA00023242"/>
    </source>
</evidence>
<dbReference type="InterPro" id="IPR036879">
    <property type="entry name" value="TF_MADSbox_sf"/>
</dbReference>
<keyword evidence="9" id="KW-1185">Reference proteome</keyword>
<dbReference type="InterPro" id="IPR002100">
    <property type="entry name" value="TF_MADSbox"/>
</dbReference>
<dbReference type="InterPro" id="IPR033897">
    <property type="entry name" value="SRF-like_MADS-box"/>
</dbReference>
<proteinExistence type="predicted"/>
<evidence type="ECO:0000259" key="7">
    <source>
        <dbReference type="PROSITE" id="PS50066"/>
    </source>
</evidence>
<dbReference type="GO" id="GO:0005634">
    <property type="term" value="C:nucleus"/>
    <property type="evidence" value="ECO:0007669"/>
    <property type="project" value="UniProtKB-SubCell"/>
</dbReference>
<dbReference type="GO" id="GO:0000981">
    <property type="term" value="F:DNA-binding transcription factor activity, RNA polymerase II-specific"/>
    <property type="evidence" value="ECO:0007669"/>
    <property type="project" value="InterPro"/>
</dbReference>
<evidence type="ECO:0000256" key="6">
    <source>
        <dbReference type="SAM" id="Coils"/>
    </source>
</evidence>
<protein>
    <submittedName>
        <fullName evidence="8">Putative transcription factor MADS-type1 family</fullName>
    </submittedName>
</protein>
<dbReference type="Pfam" id="PF00319">
    <property type="entry name" value="SRF-TF"/>
    <property type="match status" value="1"/>
</dbReference>
<name>A0A2P6SF33_ROSCH</name>
<dbReference type="OrthoDB" id="1165796at2759"/>